<accession>A0A2M8RV84</accession>
<gene>
    <name evidence="1" type="ORF">CVP04_07475</name>
</gene>
<evidence type="ECO:0000313" key="2">
    <source>
        <dbReference type="Proteomes" id="UP000230282"/>
    </source>
</evidence>
<organism evidence="1 2">
    <name type="scientific">Caviibacterium pharyngocola</name>
    <dbReference type="NCBI Taxonomy" id="28159"/>
    <lineage>
        <taxon>Bacteria</taxon>
        <taxon>Pseudomonadati</taxon>
        <taxon>Pseudomonadota</taxon>
        <taxon>Gammaproteobacteria</taxon>
        <taxon>Pasteurellales</taxon>
        <taxon>Pasteurellaceae</taxon>
        <taxon>Caviibacterium</taxon>
    </lineage>
</organism>
<evidence type="ECO:0000313" key="1">
    <source>
        <dbReference type="EMBL" id="PJG82794.1"/>
    </source>
</evidence>
<dbReference type="RefSeq" id="WP_100296893.1">
    <property type="nucleotide sequence ID" value="NZ_PHGZ01000014.1"/>
</dbReference>
<reference evidence="1 2" key="1">
    <citation type="submission" date="2017-11" db="EMBL/GenBank/DDBJ databases">
        <title>Reclassification of Bisgaard taxon 5 as Caviibacterium pharyngocola gen. nov., sp. nov.</title>
        <authorList>
            <person name="Christensen H."/>
        </authorList>
    </citation>
    <scope>NUCLEOTIDE SEQUENCE [LARGE SCALE GENOMIC DNA]</scope>
    <source>
        <strain evidence="1 2">7_3</strain>
    </source>
</reference>
<name>A0A2M8RV84_9PAST</name>
<dbReference type="AlphaFoldDB" id="A0A2M8RV84"/>
<keyword evidence="2" id="KW-1185">Reference proteome</keyword>
<protein>
    <submittedName>
        <fullName evidence="1">Uncharacterized protein</fullName>
    </submittedName>
</protein>
<dbReference type="Proteomes" id="UP000230282">
    <property type="component" value="Unassembled WGS sequence"/>
</dbReference>
<comment type="caution">
    <text evidence="1">The sequence shown here is derived from an EMBL/GenBank/DDBJ whole genome shotgun (WGS) entry which is preliminary data.</text>
</comment>
<dbReference type="EMBL" id="PHGZ01000014">
    <property type="protein sequence ID" value="PJG82794.1"/>
    <property type="molecule type" value="Genomic_DNA"/>
</dbReference>
<sequence length="99" mass="11741">MTILQDFFNHKLVEAGFPDGLNIEYSLSYCQGDGMAFYGTLPCDSWITLYKQINPNKSEKEYRRFAFLSEYIANNEYYNDVEITRNSFGHHYSHWNTME</sequence>
<dbReference type="OrthoDB" id="6872146at2"/>
<proteinExistence type="predicted"/>